<organism evidence="3 4">
    <name type="scientific">Xenoophorus captivus</name>
    <dbReference type="NCBI Taxonomy" id="1517983"/>
    <lineage>
        <taxon>Eukaryota</taxon>
        <taxon>Metazoa</taxon>
        <taxon>Chordata</taxon>
        <taxon>Craniata</taxon>
        <taxon>Vertebrata</taxon>
        <taxon>Euteleostomi</taxon>
        <taxon>Actinopterygii</taxon>
        <taxon>Neopterygii</taxon>
        <taxon>Teleostei</taxon>
        <taxon>Neoteleostei</taxon>
        <taxon>Acanthomorphata</taxon>
        <taxon>Ovalentaria</taxon>
        <taxon>Atherinomorphae</taxon>
        <taxon>Cyprinodontiformes</taxon>
        <taxon>Goodeidae</taxon>
        <taxon>Xenoophorus</taxon>
    </lineage>
</organism>
<name>A0ABV0Q449_9TELE</name>
<dbReference type="EMBL" id="JAHRIN010000097">
    <property type="protein sequence ID" value="MEQ2190562.1"/>
    <property type="molecule type" value="Genomic_DNA"/>
</dbReference>
<dbReference type="EC" id="2.-.-.-" evidence="1"/>
<accession>A0ABV0Q449</accession>
<keyword evidence="4" id="KW-1185">Reference proteome</keyword>
<keyword evidence="1" id="KW-0808">Transferase</keyword>
<keyword evidence="1" id="KW-1133">Transmembrane helix</keyword>
<evidence type="ECO:0000313" key="4">
    <source>
        <dbReference type="Proteomes" id="UP001434883"/>
    </source>
</evidence>
<sequence length="204" mass="22590">MYSISCQISLCQSLVALSLEGLVYYHTYDRFFLGCSVVLGFLGWTSYVLLVILRTHASLVRYPNLAKQVGTGDSNPSVEESFHNSWSGALSDLIQSAPSLPLWKCLGYFVLVAFGIELLVGVFKPVVSDPRLYCTGHLPVQRLFVCSLTTWLGLLFVICCPQVVSFFHRAMLTVGLAFLSVWPLLSGLFGKAKVTDHVCVLKSW</sequence>
<feature type="transmembrane region" description="Helical" evidence="1">
    <location>
        <begin position="139"/>
        <end position="159"/>
    </location>
</feature>
<feature type="transmembrane region" description="Helical" evidence="1">
    <location>
        <begin position="166"/>
        <end position="185"/>
    </location>
</feature>
<gene>
    <name evidence="3" type="ORF">XENOCAPTIV_030965</name>
</gene>
<comment type="function">
    <text evidence="1">Ethanolamine phosphate transferase involved in glycosylphosphatidylinositol-anchor biosynthesis. Transfers ethanolamine phosphate to the first alpha-1,4-linked mannose of the glycosylphosphatidylinositol precursor of GPI-anchor.</text>
</comment>
<evidence type="ECO:0000313" key="3">
    <source>
        <dbReference type="EMBL" id="MEQ2190562.1"/>
    </source>
</evidence>
<evidence type="ECO:0000259" key="2">
    <source>
        <dbReference type="Pfam" id="PF04987"/>
    </source>
</evidence>
<dbReference type="PANTHER" id="PTHR12250:SF0">
    <property type="entry name" value="GPI ETHANOLAMINE PHOSPHATE TRANSFERASE 1"/>
    <property type="match status" value="1"/>
</dbReference>
<keyword evidence="1" id="KW-0337">GPI-anchor biosynthesis</keyword>
<dbReference type="Pfam" id="PF04987">
    <property type="entry name" value="PigN"/>
    <property type="match status" value="1"/>
</dbReference>
<dbReference type="Proteomes" id="UP001434883">
    <property type="component" value="Unassembled WGS sequence"/>
</dbReference>
<evidence type="ECO:0000256" key="1">
    <source>
        <dbReference type="RuleBase" id="RU367138"/>
    </source>
</evidence>
<keyword evidence="1" id="KW-0256">Endoplasmic reticulum</keyword>
<proteinExistence type="inferred from homology"/>
<protein>
    <recommendedName>
        <fullName evidence="1">GPI ethanolamine phosphate transferase 1</fullName>
        <ecNumber evidence="1">2.-.-.-</ecNumber>
    </recommendedName>
</protein>
<keyword evidence="1" id="KW-0472">Membrane</keyword>
<keyword evidence="1" id="KW-0812">Transmembrane</keyword>
<dbReference type="InterPro" id="IPR007070">
    <property type="entry name" value="GPI_EtnP_transferase_1"/>
</dbReference>
<reference evidence="3 4" key="1">
    <citation type="submission" date="2021-06" db="EMBL/GenBank/DDBJ databases">
        <authorList>
            <person name="Palmer J.M."/>
        </authorList>
    </citation>
    <scope>NUCLEOTIDE SEQUENCE [LARGE SCALE GENOMIC DNA]</scope>
    <source>
        <strain evidence="3 4">XC_2019</strain>
        <tissue evidence="3">Muscle</tissue>
    </source>
</reference>
<comment type="subcellular location">
    <subcellularLocation>
        <location evidence="1">Endoplasmic reticulum membrane</location>
        <topology evidence="1">Multi-pass membrane protein</topology>
    </subcellularLocation>
</comment>
<comment type="pathway">
    <text evidence="1">Glycolipid biosynthesis; glycosylphosphatidylinositol-anchor biosynthesis.</text>
</comment>
<feature type="transmembrane region" description="Helical" evidence="1">
    <location>
        <begin position="31"/>
        <end position="53"/>
    </location>
</feature>
<comment type="similarity">
    <text evidence="1">Belongs to the PIGG/PIGN/PIGO family. PIGN subfamily.</text>
</comment>
<comment type="caution">
    <text evidence="3">The sequence shown here is derived from an EMBL/GenBank/DDBJ whole genome shotgun (WGS) entry which is preliminary data.</text>
</comment>
<comment type="caution">
    <text evidence="1">Lacks conserved residue(s) required for the propagation of feature annotation.</text>
</comment>
<dbReference type="InterPro" id="IPR017852">
    <property type="entry name" value="GPI_EtnP_transferase_1_C"/>
</dbReference>
<feature type="domain" description="GPI ethanolamine phosphate transferase 1 C-terminal" evidence="2">
    <location>
        <begin position="20"/>
        <end position="194"/>
    </location>
</feature>
<dbReference type="PANTHER" id="PTHR12250">
    <property type="entry name" value="PHOSPHATIDYLINOSITOL GLYCAN, CLASS N"/>
    <property type="match status" value="1"/>
</dbReference>
<feature type="transmembrane region" description="Helical" evidence="1">
    <location>
        <begin position="105"/>
        <end position="127"/>
    </location>
</feature>